<dbReference type="SFLD" id="SFLDS00003">
    <property type="entry name" value="Haloacid_Dehalogenase"/>
    <property type="match status" value="1"/>
</dbReference>
<feature type="binding site" evidence="9">
    <location>
        <position position="28"/>
    </location>
    <ligand>
        <name>Mg(2+)</name>
        <dbReference type="ChEBI" id="CHEBI:18420"/>
    </ligand>
</feature>
<dbReference type="InterPro" id="IPR006323">
    <property type="entry name" value="Phosphonoacetald_hydro"/>
</dbReference>
<keyword evidence="4 9" id="KW-0460">Magnesium</keyword>
<evidence type="ECO:0000256" key="7">
    <source>
        <dbReference type="ARBA" id="ARBA00056573"/>
    </source>
</evidence>
<dbReference type="InterPro" id="IPR050155">
    <property type="entry name" value="HAD-like_hydrolase_sf"/>
</dbReference>
<evidence type="ECO:0000256" key="5">
    <source>
        <dbReference type="ARBA" id="ARBA00023270"/>
    </source>
</evidence>
<evidence type="ECO:0000256" key="3">
    <source>
        <dbReference type="ARBA" id="ARBA00022801"/>
    </source>
</evidence>
<dbReference type="NCBIfam" id="TIGR01422">
    <property type="entry name" value="phosphonatase"/>
    <property type="match status" value="1"/>
</dbReference>
<dbReference type="Gene3D" id="3.40.50.1000">
    <property type="entry name" value="HAD superfamily/HAD-like"/>
    <property type="match status" value="1"/>
</dbReference>
<comment type="cofactor">
    <cofactor evidence="9">
        <name>Mg(2+)</name>
        <dbReference type="ChEBI" id="CHEBI:18420"/>
    </cofactor>
    <text evidence="9">Binds 1 Mg(2+) ion per subunit.</text>
</comment>
<dbReference type="EMBL" id="JALJXV010000009">
    <property type="protein sequence ID" value="MCP1676445.1"/>
    <property type="molecule type" value="Genomic_DNA"/>
</dbReference>
<dbReference type="Proteomes" id="UP001205843">
    <property type="component" value="Unassembled WGS sequence"/>
</dbReference>
<feature type="binding site" evidence="9">
    <location>
        <position position="30"/>
    </location>
    <ligand>
        <name>Mg(2+)</name>
        <dbReference type="ChEBI" id="CHEBI:18420"/>
    </ligand>
</feature>
<dbReference type="InterPro" id="IPR036412">
    <property type="entry name" value="HAD-like_sf"/>
</dbReference>
<comment type="similarity">
    <text evidence="9">Belongs to the HAD-like hydrolase superfamily. PhnX family.</text>
</comment>
<keyword evidence="2 9" id="KW-0479">Metal-binding</keyword>
<dbReference type="GO" id="GO:0005829">
    <property type="term" value="C:cytosol"/>
    <property type="evidence" value="ECO:0007669"/>
    <property type="project" value="TreeGrafter"/>
</dbReference>
<gene>
    <name evidence="9" type="primary">phnX</name>
    <name evidence="10" type="ORF">J2T57_003606</name>
</gene>
<protein>
    <recommendedName>
        <fullName evidence="8 9">Phosphonoacetaldehyde hydrolase</fullName>
        <shortName evidence="9">Phosphonatase</shortName>
        <ecNumber evidence="8 9">3.11.1.1</ecNumber>
    </recommendedName>
    <alternativeName>
        <fullName evidence="9">Phosphonoacetaldehyde phosphonohydrolase</fullName>
    </alternativeName>
</protein>
<evidence type="ECO:0000256" key="6">
    <source>
        <dbReference type="ARBA" id="ARBA00052005"/>
    </source>
</evidence>
<keyword evidence="3 9" id="KW-0378">Hydrolase</keyword>
<evidence type="ECO:0000313" key="10">
    <source>
        <dbReference type="EMBL" id="MCP1676445.1"/>
    </source>
</evidence>
<evidence type="ECO:0000256" key="8">
    <source>
        <dbReference type="ARBA" id="ARBA00066472"/>
    </source>
</evidence>
<dbReference type="Gene3D" id="1.10.150.240">
    <property type="entry name" value="Putative phosphatase, domain 2"/>
    <property type="match status" value="1"/>
</dbReference>
<keyword evidence="5 9" id="KW-0704">Schiff base</keyword>
<dbReference type="EC" id="3.11.1.1" evidence="8 9"/>
<dbReference type="GO" id="GO:0000287">
    <property type="term" value="F:magnesium ion binding"/>
    <property type="evidence" value="ECO:0007669"/>
    <property type="project" value="UniProtKB-UniRule"/>
</dbReference>
<comment type="subunit">
    <text evidence="1 9">Homodimer.</text>
</comment>
<dbReference type="GO" id="GO:0006281">
    <property type="term" value="P:DNA repair"/>
    <property type="evidence" value="ECO:0007669"/>
    <property type="project" value="TreeGrafter"/>
</dbReference>
<dbReference type="GO" id="GO:0050194">
    <property type="term" value="F:phosphonoacetaldehyde hydrolase activity"/>
    <property type="evidence" value="ECO:0007669"/>
    <property type="project" value="UniProtKB-UniRule"/>
</dbReference>
<feature type="active site" description="Schiff-base intermediate with substrate" evidence="9">
    <location>
        <position position="69"/>
    </location>
</feature>
<organism evidence="10 11">
    <name type="scientific">Natronocella acetinitrilica</name>
    <dbReference type="NCBI Taxonomy" id="414046"/>
    <lineage>
        <taxon>Bacteria</taxon>
        <taxon>Pseudomonadati</taxon>
        <taxon>Pseudomonadota</taxon>
        <taxon>Gammaproteobacteria</taxon>
        <taxon>Chromatiales</taxon>
        <taxon>Ectothiorhodospiraceae</taxon>
        <taxon>Natronocella</taxon>
    </lineage>
</organism>
<dbReference type="RefSeq" id="WP_253482601.1">
    <property type="nucleotide sequence ID" value="NZ_JALJXV010000009.1"/>
</dbReference>
<dbReference type="SFLD" id="SFLDG01135">
    <property type="entry name" value="C1.5.6:_HAD__Beta-PGM__Phospha"/>
    <property type="match status" value="1"/>
</dbReference>
<dbReference type="GO" id="GO:0008967">
    <property type="term" value="F:phosphoglycolate phosphatase activity"/>
    <property type="evidence" value="ECO:0007669"/>
    <property type="project" value="TreeGrafter"/>
</dbReference>
<dbReference type="GO" id="GO:0019700">
    <property type="term" value="P:organic phosphonate catabolic process"/>
    <property type="evidence" value="ECO:0007669"/>
    <property type="project" value="InterPro"/>
</dbReference>
<dbReference type="Pfam" id="PF00702">
    <property type="entry name" value="Hydrolase"/>
    <property type="match status" value="1"/>
</dbReference>
<reference evidence="10" key="1">
    <citation type="submission" date="2022-03" db="EMBL/GenBank/DDBJ databases">
        <title>Genomic Encyclopedia of Type Strains, Phase III (KMG-III): the genomes of soil and plant-associated and newly described type strains.</title>
        <authorList>
            <person name="Whitman W."/>
        </authorList>
    </citation>
    <scope>NUCLEOTIDE SEQUENCE</scope>
    <source>
        <strain evidence="10">ANL 6-2</strain>
    </source>
</reference>
<evidence type="ECO:0000313" key="11">
    <source>
        <dbReference type="Proteomes" id="UP001205843"/>
    </source>
</evidence>
<dbReference type="InterPro" id="IPR023214">
    <property type="entry name" value="HAD_sf"/>
</dbReference>
<dbReference type="InterPro" id="IPR023198">
    <property type="entry name" value="PGP-like_dom2"/>
</dbReference>
<dbReference type="PANTHER" id="PTHR43434">
    <property type="entry name" value="PHOSPHOGLYCOLATE PHOSPHATASE"/>
    <property type="match status" value="1"/>
</dbReference>
<sequence>MTADNSDVRRNGKSTQDPEEAIHAVIFDWAGTMVDFGSRAPMAVFVDVFQRYGVSISVDEARGPMGMPKWNHIRTLLAQPRIAAAWEDARGTPADDAAADRIYETFVPANRDVAANYADLIPGVADVVADLRRRGIAIGSTTGYTRDILERVIPVAAAQGYTPDCSVCAEETREGRPGPLMIYRCLEELAAYPAWHCVKVDDTRPGISEGLLAGCWTVGVSLSGNGVGLSLEEIGETDAAAVEVLNARSRKELQEAGAHYVIDTVADLPACLEAIRVRLMHGERP</sequence>
<comment type="caution">
    <text evidence="10">The sequence shown here is derived from an EMBL/GenBank/DDBJ whole genome shotgun (WGS) entry which is preliminary data.</text>
</comment>
<comment type="catalytic activity">
    <reaction evidence="6 9">
        <text>phosphonoacetaldehyde + H2O = acetaldehyde + phosphate + H(+)</text>
        <dbReference type="Rhea" id="RHEA:18905"/>
        <dbReference type="ChEBI" id="CHEBI:15343"/>
        <dbReference type="ChEBI" id="CHEBI:15377"/>
        <dbReference type="ChEBI" id="CHEBI:15378"/>
        <dbReference type="ChEBI" id="CHEBI:43474"/>
        <dbReference type="ChEBI" id="CHEBI:58383"/>
        <dbReference type="EC" id="3.11.1.1"/>
    </reaction>
</comment>
<dbReference type="HAMAP" id="MF_01375">
    <property type="entry name" value="PhnX"/>
    <property type="match status" value="1"/>
</dbReference>
<dbReference type="AlphaFoldDB" id="A0AAE3KC40"/>
<name>A0AAE3KC40_9GAMM</name>
<feature type="active site" description="Nucleophile" evidence="9">
    <location>
        <position position="28"/>
    </location>
</feature>
<feature type="binding site" evidence="9">
    <location>
        <position position="202"/>
    </location>
    <ligand>
        <name>Mg(2+)</name>
        <dbReference type="ChEBI" id="CHEBI:18420"/>
    </ligand>
</feature>
<dbReference type="SFLD" id="SFLDG01129">
    <property type="entry name" value="C1.5:_HAD__Beta-PGM__Phosphata"/>
    <property type="match status" value="1"/>
</dbReference>
<keyword evidence="11" id="KW-1185">Reference proteome</keyword>
<evidence type="ECO:0000256" key="2">
    <source>
        <dbReference type="ARBA" id="ARBA00022723"/>
    </source>
</evidence>
<dbReference type="PANTHER" id="PTHR43434:SF19">
    <property type="entry name" value="PHOSPHONOACETALDEHYDE HYDROLASE"/>
    <property type="match status" value="1"/>
</dbReference>
<proteinExistence type="inferred from homology"/>
<comment type="function">
    <text evidence="7 9">Involved in phosphonate degradation.</text>
</comment>
<dbReference type="SUPFAM" id="SSF56784">
    <property type="entry name" value="HAD-like"/>
    <property type="match status" value="1"/>
</dbReference>
<evidence type="ECO:0000256" key="9">
    <source>
        <dbReference type="HAMAP-Rule" id="MF_01375"/>
    </source>
</evidence>
<accession>A0AAE3KC40</accession>
<evidence type="ECO:0000256" key="4">
    <source>
        <dbReference type="ARBA" id="ARBA00022842"/>
    </source>
</evidence>
<dbReference type="FunFam" id="1.10.150.240:FF:000006">
    <property type="entry name" value="Phosphonoacetaldehyde hydrolase"/>
    <property type="match status" value="1"/>
</dbReference>
<evidence type="ECO:0000256" key="1">
    <source>
        <dbReference type="ARBA" id="ARBA00011738"/>
    </source>
</evidence>